<keyword evidence="2 4" id="KW-0808">Transferase</keyword>
<protein>
    <submittedName>
        <fullName evidence="4">Glycosyltransferase involved in cell wall biosynthesis</fullName>
    </submittedName>
</protein>
<dbReference type="GO" id="GO:0016757">
    <property type="term" value="F:glycosyltransferase activity"/>
    <property type="evidence" value="ECO:0007669"/>
    <property type="project" value="UniProtKB-KW"/>
</dbReference>
<name>A0A318YAI9_9FIRM</name>
<evidence type="ECO:0000259" key="3">
    <source>
        <dbReference type="Pfam" id="PF00535"/>
    </source>
</evidence>
<dbReference type="Pfam" id="PF00535">
    <property type="entry name" value="Glycos_transf_2"/>
    <property type="match status" value="1"/>
</dbReference>
<reference evidence="4 5" key="1">
    <citation type="submission" date="2018-06" db="EMBL/GenBank/DDBJ databases">
        <title>Genomic Encyclopedia of Type Strains, Phase I: the one thousand microbial genomes (KMG-I) project.</title>
        <authorList>
            <person name="Kyrpides N."/>
        </authorList>
    </citation>
    <scope>NUCLEOTIDE SEQUENCE [LARGE SCALE GENOMIC DNA]</scope>
    <source>
        <strain evidence="4 5">DSM 19573</strain>
    </source>
</reference>
<dbReference type="Proteomes" id="UP000248132">
    <property type="component" value="Unassembled WGS sequence"/>
</dbReference>
<dbReference type="PANTHER" id="PTHR22916">
    <property type="entry name" value="GLYCOSYLTRANSFERASE"/>
    <property type="match status" value="1"/>
</dbReference>
<dbReference type="EMBL" id="QKMR01000003">
    <property type="protein sequence ID" value="PYG89473.1"/>
    <property type="molecule type" value="Genomic_DNA"/>
</dbReference>
<dbReference type="OrthoDB" id="9807674at2"/>
<dbReference type="CDD" id="cd00761">
    <property type="entry name" value="Glyco_tranf_GTA_type"/>
    <property type="match status" value="1"/>
</dbReference>
<evidence type="ECO:0000313" key="4">
    <source>
        <dbReference type="EMBL" id="PYG89473.1"/>
    </source>
</evidence>
<feature type="domain" description="Glycosyltransferase 2-like" evidence="3">
    <location>
        <begin position="6"/>
        <end position="169"/>
    </location>
</feature>
<accession>A0A318YAI9</accession>
<dbReference type="Gene3D" id="3.90.550.10">
    <property type="entry name" value="Spore Coat Polysaccharide Biosynthesis Protein SpsA, Chain A"/>
    <property type="match status" value="1"/>
</dbReference>
<evidence type="ECO:0000313" key="5">
    <source>
        <dbReference type="Proteomes" id="UP000248132"/>
    </source>
</evidence>
<dbReference type="InterPro" id="IPR029044">
    <property type="entry name" value="Nucleotide-diphossugar_trans"/>
</dbReference>
<evidence type="ECO:0000256" key="2">
    <source>
        <dbReference type="ARBA" id="ARBA00022679"/>
    </source>
</evidence>
<comment type="caution">
    <text evidence="4">The sequence shown here is derived from an EMBL/GenBank/DDBJ whole genome shotgun (WGS) entry which is preliminary data.</text>
</comment>
<evidence type="ECO:0000256" key="1">
    <source>
        <dbReference type="ARBA" id="ARBA00022676"/>
    </source>
</evidence>
<sequence length="324" mass="37509">MKPMISVIVPVFNVEKYIRTCIESIAGQTYKNLEIILVDDGSEDSCGQICEEYAKKDRRITVIHKSNGGLSDARNTAIDRAGGEYITFVDSDDSLEYDYIEYLYNLIERYSADISVCNINRIFEGGFREENIISDIQSEYSPQEALEQMLYQKLFDVSACAKLYKAELFAGIRYPKGKYYEDFATTYLLFDKCAKIAYGALPKYNYLIRENSITTSQFSQKRMELIDISQQMLDFISAEYPDIRRAAISRFISANFQIYLQTPRDKKLFVEEKARIIDNIKKYRKTVLFDSKTRRKNKLAVIFSYGGMALLRFGWDRFCSGKIA</sequence>
<keyword evidence="1" id="KW-0328">Glycosyltransferase</keyword>
<organism evidence="4 5">
    <name type="scientific">Ruminiclostridium sufflavum DSM 19573</name>
    <dbReference type="NCBI Taxonomy" id="1121337"/>
    <lineage>
        <taxon>Bacteria</taxon>
        <taxon>Bacillati</taxon>
        <taxon>Bacillota</taxon>
        <taxon>Clostridia</taxon>
        <taxon>Eubacteriales</taxon>
        <taxon>Oscillospiraceae</taxon>
        <taxon>Ruminiclostridium</taxon>
    </lineage>
</organism>
<keyword evidence="5" id="KW-1185">Reference proteome</keyword>
<proteinExistence type="predicted"/>
<gene>
    <name evidence="4" type="ORF">LY28_00692</name>
</gene>
<dbReference type="RefSeq" id="WP_110460764.1">
    <property type="nucleotide sequence ID" value="NZ_QKMR01000003.1"/>
</dbReference>
<dbReference type="AlphaFoldDB" id="A0A318YAI9"/>
<dbReference type="PANTHER" id="PTHR22916:SF51">
    <property type="entry name" value="GLYCOSYLTRANSFERASE EPSH-RELATED"/>
    <property type="match status" value="1"/>
</dbReference>
<dbReference type="InterPro" id="IPR001173">
    <property type="entry name" value="Glyco_trans_2-like"/>
</dbReference>
<dbReference type="SUPFAM" id="SSF53448">
    <property type="entry name" value="Nucleotide-diphospho-sugar transferases"/>
    <property type="match status" value="1"/>
</dbReference>